<evidence type="ECO:0000313" key="6">
    <source>
        <dbReference type="Proteomes" id="UP000006727"/>
    </source>
</evidence>
<dbReference type="InterPro" id="IPR026749">
    <property type="entry name" value="Tmem135"/>
</dbReference>
<feature type="domain" description="Transmembrane protein 135 N-terminal" evidence="3">
    <location>
        <begin position="317"/>
        <end position="443"/>
    </location>
</feature>
<dbReference type="Gramene" id="Pp3c2_28300V3.5">
    <property type="protein sequence ID" value="Pp3c2_28300V3.5"/>
    <property type="gene ID" value="Pp3c2_28300"/>
</dbReference>
<dbReference type="KEGG" id="ppp:112278827"/>
<dbReference type="Gramene" id="Pp3c2_28300V3.3">
    <property type="protein sequence ID" value="Pp3c2_28300V3.3"/>
    <property type="gene ID" value="Pp3c2_28300"/>
</dbReference>
<name>A0A2K1L3B7_PHYPA</name>
<dbReference type="Pfam" id="PF15982">
    <property type="entry name" value="TMEM135_C_rich"/>
    <property type="match status" value="1"/>
</dbReference>
<dbReference type="Gramene" id="Pp3c2_28300V3.2">
    <property type="protein sequence ID" value="Pp3c2_28300V3.2"/>
    <property type="gene ID" value="Pp3c2_28300"/>
</dbReference>
<dbReference type="AlphaFoldDB" id="A0A2K1L3B7"/>
<feature type="coiled-coil region" evidence="1">
    <location>
        <begin position="27"/>
        <end position="61"/>
    </location>
</feature>
<dbReference type="EnsemblPlants" id="Pp3c2_28300V3.2">
    <property type="protein sequence ID" value="Pp3c2_28300V3.2"/>
    <property type="gene ID" value="Pp3c2_28300"/>
</dbReference>
<dbReference type="EnsemblPlants" id="Pp3c2_28300V3.1">
    <property type="protein sequence ID" value="Pp3c2_28300V3.1"/>
    <property type="gene ID" value="Pp3c2_28300"/>
</dbReference>
<dbReference type="RefSeq" id="XP_024368417.1">
    <property type="nucleotide sequence ID" value="XM_024512649.2"/>
</dbReference>
<evidence type="ECO:0000313" key="4">
    <source>
        <dbReference type="EMBL" id="PNR60522.1"/>
    </source>
</evidence>
<evidence type="ECO:0000256" key="2">
    <source>
        <dbReference type="SAM" id="MobiDB-lite"/>
    </source>
</evidence>
<dbReference type="Gramene" id="Pp3c2_28300V3.1">
    <property type="protein sequence ID" value="Pp3c2_28300V3.1"/>
    <property type="gene ID" value="Pp3c2_28300"/>
</dbReference>
<feature type="region of interest" description="Disordered" evidence="2">
    <location>
        <begin position="516"/>
        <end position="572"/>
    </location>
</feature>
<dbReference type="Pfam" id="PF02466">
    <property type="entry name" value="Tim17"/>
    <property type="match status" value="1"/>
</dbReference>
<dbReference type="EnsemblPlants" id="Pp3c2_28300V3.5">
    <property type="protein sequence ID" value="Pp3c2_28300V3.5"/>
    <property type="gene ID" value="Pp3c2_28300"/>
</dbReference>
<dbReference type="OrthoDB" id="291792at2759"/>
<keyword evidence="1" id="KW-0175">Coiled coil</keyword>
<dbReference type="Gramene" id="Pp3c2_28300V3.4">
    <property type="protein sequence ID" value="Pp3c2_28300V3.4"/>
    <property type="gene ID" value="Pp3c2_28300"/>
</dbReference>
<dbReference type="Proteomes" id="UP000006727">
    <property type="component" value="Chromosome 2"/>
</dbReference>
<protein>
    <recommendedName>
        <fullName evidence="3">Transmembrane protein 135 N-terminal domain-containing protein</fullName>
    </recommendedName>
</protein>
<reference evidence="4 6" key="2">
    <citation type="journal article" date="2018" name="Plant J.">
        <title>The Physcomitrella patens chromosome-scale assembly reveals moss genome structure and evolution.</title>
        <authorList>
            <person name="Lang D."/>
            <person name="Ullrich K.K."/>
            <person name="Murat F."/>
            <person name="Fuchs J."/>
            <person name="Jenkins J."/>
            <person name="Haas F.B."/>
            <person name="Piednoel M."/>
            <person name="Gundlach H."/>
            <person name="Van Bel M."/>
            <person name="Meyberg R."/>
            <person name="Vives C."/>
            <person name="Morata J."/>
            <person name="Symeonidi A."/>
            <person name="Hiss M."/>
            <person name="Muchero W."/>
            <person name="Kamisugi Y."/>
            <person name="Saleh O."/>
            <person name="Blanc G."/>
            <person name="Decker E.L."/>
            <person name="van Gessel N."/>
            <person name="Grimwood J."/>
            <person name="Hayes R.D."/>
            <person name="Graham S.W."/>
            <person name="Gunter L.E."/>
            <person name="McDaniel S.F."/>
            <person name="Hoernstein S.N.W."/>
            <person name="Larsson A."/>
            <person name="Li F.W."/>
            <person name="Perroud P.F."/>
            <person name="Phillips J."/>
            <person name="Ranjan P."/>
            <person name="Rokshar D.S."/>
            <person name="Rothfels C.J."/>
            <person name="Schneider L."/>
            <person name="Shu S."/>
            <person name="Stevenson D.W."/>
            <person name="Thummler F."/>
            <person name="Tillich M."/>
            <person name="Villarreal Aguilar J.C."/>
            <person name="Widiez T."/>
            <person name="Wong G.K."/>
            <person name="Wymore A."/>
            <person name="Zhang Y."/>
            <person name="Zimmer A.D."/>
            <person name="Quatrano R.S."/>
            <person name="Mayer K.F.X."/>
            <person name="Goodstein D."/>
            <person name="Casacuberta J.M."/>
            <person name="Vandepoele K."/>
            <person name="Reski R."/>
            <person name="Cuming A.C."/>
            <person name="Tuskan G.A."/>
            <person name="Maumus F."/>
            <person name="Salse J."/>
            <person name="Schmutz J."/>
            <person name="Rensing S.A."/>
        </authorList>
    </citation>
    <scope>NUCLEOTIDE SEQUENCE [LARGE SCALE GENOMIC DNA]</scope>
    <source>
        <strain evidence="5 6">cv. Gransden 2004</strain>
    </source>
</reference>
<organism evidence="4">
    <name type="scientific">Physcomitrium patens</name>
    <name type="common">Spreading-leaved earth moss</name>
    <name type="synonym">Physcomitrella patens</name>
    <dbReference type="NCBI Taxonomy" id="3218"/>
    <lineage>
        <taxon>Eukaryota</taxon>
        <taxon>Viridiplantae</taxon>
        <taxon>Streptophyta</taxon>
        <taxon>Embryophyta</taxon>
        <taxon>Bryophyta</taxon>
        <taxon>Bryophytina</taxon>
        <taxon>Bryopsida</taxon>
        <taxon>Funariidae</taxon>
        <taxon>Funariales</taxon>
        <taxon>Funariaceae</taxon>
        <taxon>Physcomitrium</taxon>
    </lineage>
</organism>
<dbReference type="PANTHER" id="PTHR12459">
    <property type="entry name" value="TRANSMEMBRANE PROTEIN 135-RELATED"/>
    <property type="match status" value="1"/>
</dbReference>
<dbReference type="OMA" id="FIMHPES"/>
<evidence type="ECO:0000256" key="1">
    <source>
        <dbReference type="SAM" id="Coils"/>
    </source>
</evidence>
<reference evidence="4 6" key="1">
    <citation type="journal article" date="2008" name="Science">
        <title>The Physcomitrella genome reveals evolutionary insights into the conquest of land by plants.</title>
        <authorList>
            <person name="Rensing S."/>
            <person name="Lang D."/>
            <person name="Zimmer A."/>
            <person name="Terry A."/>
            <person name="Salamov A."/>
            <person name="Shapiro H."/>
            <person name="Nishiyama T."/>
            <person name="Perroud P.-F."/>
            <person name="Lindquist E."/>
            <person name="Kamisugi Y."/>
            <person name="Tanahashi T."/>
            <person name="Sakakibara K."/>
            <person name="Fujita T."/>
            <person name="Oishi K."/>
            <person name="Shin-I T."/>
            <person name="Kuroki Y."/>
            <person name="Toyoda A."/>
            <person name="Suzuki Y."/>
            <person name="Hashimoto A."/>
            <person name="Yamaguchi K."/>
            <person name="Sugano A."/>
            <person name="Kohara Y."/>
            <person name="Fujiyama A."/>
            <person name="Anterola A."/>
            <person name="Aoki S."/>
            <person name="Ashton N."/>
            <person name="Barbazuk W.B."/>
            <person name="Barker E."/>
            <person name="Bennetzen J."/>
            <person name="Bezanilla M."/>
            <person name="Blankenship R."/>
            <person name="Cho S.H."/>
            <person name="Dutcher S."/>
            <person name="Estelle M."/>
            <person name="Fawcett J.A."/>
            <person name="Gundlach H."/>
            <person name="Hanada K."/>
            <person name="Heyl A."/>
            <person name="Hicks K.A."/>
            <person name="Hugh J."/>
            <person name="Lohr M."/>
            <person name="Mayer K."/>
            <person name="Melkozernov A."/>
            <person name="Murata T."/>
            <person name="Nelson D."/>
            <person name="Pils B."/>
            <person name="Prigge M."/>
            <person name="Reiss B."/>
            <person name="Renner T."/>
            <person name="Rombauts S."/>
            <person name="Rushton P."/>
            <person name="Sanderfoot A."/>
            <person name="Schween G."/>
            <person name="Shiu S.-H."/>
            <person name="Stueber K."/>
            <person name="Theodoulou F.L."/>
            <person name="Tu H."/>
            <person name="Van de Peer Y."/>
            <person name="Verrier P.J."/>
            <person name="Waters E."/>
            <person name="Wood A."/>
            <person name="Yang L."/>
            <person name="Cove D."/>
            <person name="Cuming A."/>
            <person name="Hasebe M."/>
            <person name="Lucas S."/>
            <person name="Mishler D.B."/>
            <person name="Reski R."/>
            <person name="Grigoriev I."/>
            <person name="Quatrano R.S."/>
            <person name="Boore J.L."/>
        </authorList>
    </citation>
    <scope>NUCLEOTIDE SEQUENCE [LARGE SCALE GENOMIC DNA]</scope>
    <source>
        <strain evidence="5 6">cv. Gransden 2004</strain>
    </source>
</reference>
<dbReference type="InterPro" id="IPR031926">
    <property type="entry name" value="TMEM135_N"/>
</dbReference>
<gene>
    <name evidence="5" type="primary">LOC112278827</name>
    <name evidence="4" type="ORF">PHYPA_003315</name>
</gene>
<accession>A0A2K1L3B7</accession>
<dbReference type="GeneID" id="112278827"/>
<reference evidence="5" key="3">
    <citation type="submission" date="2020-12" db="UniProtKB">
        <authorList>
            <consortium name="EnsemblPlants"/>
        </authorList>
    </citation>
    <scope>IDENTIFICATION</scope>
</reference>
<dbReference type="PaxDb" id="3218-PP1S22_239V6.1"/>
<dbReference type="PANTHER" id="PTHR12459:SF6">
    <property type="entry name" value="GB|AAD46013.1"/>
    <property type="match status" value="1"/>
</dbReference>
<dbReference type="EMBL" id="ABEU02000002">
    <property type="protein sequence ID" value="PNR60522.1"/>
    <property type="molecule type" value="Genomic_DNA"/>
</dbReference>
<feature type="compositionally biased region" description="Basic and acidic residues" evidence="2">
    <location>
        <begin position="556"/>
        <end position="565"/>
    </location>
</feature>
<sequence length="572" mass="63155">MAGRSSGPGKVTLAPLVLSAISPEERAARLMFEKSEAEKRLREAENRLREAIQELQSKQSETREGFGDAFSGRHSLCPHGDSCVANAVGSLCQSFLLAYGVRVGIGVILRAFKLIKKKPYYTVLDLKLLLSEKDLIVREEACRTGLLFGGFTGAFHAIRCILRRTRNKETPINGFVAGTISGLSVLALDDSSRRRTFALYLLARVAQCAYNSAKAKNKFHFWGSKWSHGDTLLFSLASAQIMYAYVMRPETLPESYFEFIVKTGPIAKPTLKAVRENNRGLPIDLKALSAFVLERSGVPGPVGLKPDSPIIPCTGIHPQTTSCLAHNGKATRATFRKTFPLYLSLTFVPFVVLNIQKFMHAPLHTFWNALKSATRSTCFLSAFVGLYQGVICLQRKVVTKDHKLIYFLAGGVAALSALIEKKSRRSELALYTLPRAGDSLWYILVNRHILPNIKHADVVLFCLCMGCIMYFHEYEPDTMAPFLRGLLTRFLNRTGTPSIHSSTSYSYLPALAPSDDLLPPPNASTSQNNHNTKGSSPSSRTPGSPPVDRVSQTSKDPQKIPERLTIEAFQGL</sequence>
<dbReference type="EnsemblPlants" id="Pp3c2_28300V3.3">
    <property type="protein sequence ID" value="Pp3c2_28300V3.3"/>
    <property type="gene ID" value="Pp3c2_28300"/>
</dbReference>
<proteinExistence type="predicted"/>
<dbReference type="FunCoup" id="A0A2K1L3B7">
    <property type="interactions" value="516"/>
</dbReference>
<evidence type="ECO:0000259" key="3">
    <source>
        <dbReference type="Pfam" id="PF15982"/>
    </source>
</evidence>
<dbReference type="EnsemblPlants" id="Pp3c2_28300V3.4">
    <property type="protein sequence ID" value="Pp3c2_28300V3.4"/>
    <property type="gene ID" value="Pp3c2_28300"/>
</dbReference>
<feature type="compositionally biased region" description="Polar residues" evidence="2">
    <location>
        <begin position="523"/>
        <end position="533"/>
    </location>
</feature>
<keyword evidence="6" id="KW-1185">Reference proteome</keyword>
<evidence type="ECO:0000313" key="5">
    <source>
        <dbReference type="EnsemblPlants" id="Pp3c2_28300V3.1"/>
    </source>
</evidence>